<reference evidence="1" key="1">
    <citation type="submission" date="2014-09" db="EMBL/GenBank/DDBJ databases">
        <authorList>
            <person name="Magalhaes I.L.F."/>
            <person name="Oliveira U."/>
            <person name="Santos F.R."/>
            <person name="Vidigal T.H.D.A."/>
            <person name="Brescovit A.D."/>
            <person name="Santos A.J."/>
        </authorList>
    </citation>
    <scope>NUCLEOTIDE SEQUENCE</scope>
    <source>
        <tissue evidence="1">Shoot tissue taken approximately 20 cm above the soil surface</tissue>
    </source>
</reference>
<reference evidence="1" key="2">
    <citation type="journal article" date="2015" name="Data Brief">
        <title>Shoot transcriptome of the giant reed, Arundo donax.</title>
        <authorList>
            <person name="Barrero R.A."/>
            <person name="Guerrero F.D."/>
            <person name="Moolhuijzen P."/>
            <person name="Goolsby J.A."/>
            <person name="Tidwell J."/>
            <person name="Bellgard S.E."/>
            <person name="Bellgard M.I."/>
        </authorList>
    </citation>
    <scope>NUCLEOTIDE SEQUENCE</scope>
    <source>
        <tissue evidence="1">Shoot tissue taken approximately 20 cm above the soil surface</tissue>
    </source>
</reference>
<dbReference type="EMBL" id="GBRH01268679">
    <property type="protein sequence ID" value="JAD29216.1"/>
    <property type="molecule type" value="Transcribed_RNA"/>
</dbReference>
<accession>A0A0A8YS38</accession>
<name>A0A0A8YS38_ARUDO</name>
<proteinExistence type="predicted"/>
<dbReference type="AlphaFoldDB" id="A0A0A8YS38"/>
<protein>
    <submittedName>
        <fullName evidence="1">Uncharacterized protein</fullName>
    </submittedName>
</protein>
<sequence length="56" mass="6278">MEPSGIECLTEWSAHSSSIGETQVRSRGRANFRVFQRKKSPSLCSLPWVAACVRHC</sequence>
<evidence type="ECO:0000313" key="1">
    <source>
        <dbReference type="EMBL" id="JAD29216.1"/>
    </source>
</evidence>
<organism evidence="1">
    <name type="scientific">Arundo donax</name>
    <name type="common">Giant reed</name>
    <name type="synonym">Donax arundinaceus</name>
    <dbReference type="NCBI Taxonomy" id="35708"/>
    <lineage>
        <taxon>Eukaryota</taxon>
        <taxon>Viridiplantae</taxon>
        <taxon>Streptophyta</taxon>
        <taxon>Embryophyta</taxon>
        <taxon>Tracheophyta</taxon>
        <taxon>Spermatophyta</taxon>
        <taxon>Magnoliopsida</taxon>
        <taxon>Liliopsida</taxon>
        <taxon>Poales</taxon>
        <taxon>Poaceae</taxon>
        <taxon>PACMAD clade</taxon>
        <taxon>Arundinoideae</taxon>
        <taxon>Arundineae</taxon>
        <taxon>Arundo</taxon>
    </lineage>
</organism>